<dbReference type="EMBL" id="BORT01000052">
    <property type="protein sequence ID" value="GIO51414.1"/>
    <property type="molecule type" value="Genomic_DNA"/>
</dbReference>
<dbReference type="SUPFAM" id="SSF53474">
    <property type="entry name" value="alpha/beta-Hydrolases"/>
    <property type="match status" value="1"/>
</dbReference>
<dbReference type="PANTHER" id="PTHR46623:SF6">
    <property type="entry name" value="ALPHA_BETA-HYDROLASES SUPERFAMILY PROTEIN"/>
    <property type="match status" value="1"/>
</dbReference>
<dbReference type="Gene3D" id="3.40.50.1820">
    <property type="entry name" value="alpha/beta hydrolase"/>
    <property type="match status" value="1"/>
</dbReference>
<accession>A0A920CVG6</accession>
<dbReference type="GO" id="GO:0016787">
    <property type="term" value="F:hydrolase activity"/>
    <property type="evidence" value="ECO:0007669"/>
    <property type="project" value="InterPro"/>
</dbReference>
<dbReference type="InterPro" id="IPR002925">
    <property type="entry name" value="Dienelactn_hydro"/>
</dbReference>
<proteinExistence type="predicted"/>
<keyword evidence="3" id="KW-1185">Reference proteome</keyword>
<dbReference type="Proteomes" id="UP000682811">
    <property type="component" value="Unassembled WGS sequence"/>
</dbReference>
<evidence type="ECO:0000313" key="3">
    <source>
        <dbReference type="Proteomes" id="UP000682811"/>
    </source>
</evidence>
<comment type="caution">
    <text evidence="2">The sequence shown here is derived from an EMBL/GenBank/DDBJ whole genome shotgun (WGS) entry which is preliminary data.</text>
</comment>
<dbReference type="RefSeq" id="WP_212981406.1">
    <property type="nucleotide sequence ID" value="NZ_AP025343.1"/>
</dbReference>
<sequence length="197" mass="23061">MNKRFSPQSLVIILHEIYGINDHIRFFSDELTKEGFDVIAPNLLDRGAFPYEEEEQAYQYFVNEIGFDQSLHKVKQIVEEQRKKYNRIYIIGFSIGATTAWRSSECGVDGVIGYYGSRIRNYSEVEPECPTLLFFSQHEKSFNVMDLAEKLETKKMTDIEIVEAEHGFMNPFHKAYKPEEYKKCMEASLHFLGKIQF</sequence>
<dbReference type="Pfam" id="PF01738">
    <property type="entry name" value="DLH"/>
    <property type="match status" value="1"/>
</dbReference>
<name>A0A920CVG6_9BACL</name>
<evidence type="ECO:0000259" key="1">
    <source>
        <dbReference type="Pfam" id="PF01738"/>
    </source>
</evidence>
<dbReference type="InterPro" id="IPR029058">
    <property type="entry name" value="AB_hydrolase_fold"/>
</dbReference>
<reference evidence="2 3" key="1">
    <citation type="submission" date="2021-03" db="EMBL/GenBank/DDBJ databases">
        <title>Antimicrobial resistance genes in bacteria isolated from Japanese honey, and their potential for conferring macrolide and lincosamide resistance in the American foulbrood pathogen Paenibacillus larvae.</title>
        <authorList>
            <person name="Okamoto M."/>
            <person name="Kumagai M."/>
            <person name="Kanamori H."/>
            <person name="Takamatsu D."/>
        </authorList>
    </citation>
    <scope>NUCLEOTIDE SEQUENCE [LARGE SCALE GENOMIC DNA]</scope>
    <source>
        <strain evidence="2 3">J34TS1</strain>
    </source>
</reference>
<dbReference type="AlphaFoldDB" id="A0A920CVG6"/>
<evidence type="ECO:0000313" key="2">
    <source>
        <dbReference type="EMBL" id="GIO51414.1"/>
    </source>
</evidence>
<gene>
    <name evidence="2" type="ORF">J34TS1_61790</name>
</gene>
<organism evidence="2 3">
    <name type="scientific">Paenibacillus azoreducens</name>
    <dbReference type="NCBI Taxonomy" id="116718"/>
    <lineage>
        <taxon>Bacteria</taxon>
        <taxon>Bacillati</taxon>
        <taxon>Bacillota</taxon>
        <taxon>Bacilli</taxon>
        <taxon>Bacillales</taxon>
        <taxon>Paenibacillaceae</taxon>
        <taxon>Paenibacillus</taxon>
    </lineage>
</organism>
<dbReference type="InterPro" id="IPR051049">
    <property type="entry name" value="Dienelactone_hydrolase-like"/>
</dbReference>
<dbReference type="PANTHER" id="PTHR46623">
    <property type="entry name" value="CARBOXYMETHYLENEBUTENOLIDASE-RELATED"/>
    <property type="match status" value="1"/>
</dbReference>
<feature type="domain" description="Dienelactone hydrolase" evidence="1">
    <location>
        <begin position="8"/>
        <end position="194"/>
    </location>
</feature>
<protein>
    <recommendedName>
        <fullName evidence="1">Dienelactone hydrolase domain-containing protein</fullName>
    </recommendedName>
</protein>